<dbReference type="PANTHER" id="PTHR11835">
    <property type="entry name" value="DECARBOXYLATING DEHYDROGENASES-ISOCITRATE, ISOPROPYLMALATE, TARTRATE"/>
    <property type="match status" value="1"/>
</dbReference>
<dbReference type="InterPro" id="IPR024084">
    <property type="entry name" value="IsoPropMal-DH-like_dom"/>
</dbReference>
<dbReference type="SUPFAM" id="SSF53659">
    <property type="entry name" value="Isocitrate/Isopropylmalate dehydrogenase-like"/>
    <property type="match status" value="1"/>
</dbReference>
<evidence type="ECO:0000259" key="3">
    <source>
        <dbReference type="Pfam" id="PF00180"/>
    </source>
</evidence>
<organism evidence="4">
    <name type="scientific">Eutreptiella gymnastica</name>
    <dbReference type="NCBI Taxonomy" id="73025"/>
    <lineage>
        <taxon>Eukaryota</taxon>
        <taxon>Discoba</taxon>
        <taxon>Euglenozoa</taxon>
        <taxon>Euglenida</taxon>
        <taxon>Spirocuta</taxon>
        <taxon>Euglenophyceae</taxon>
        <taxon>Eutreptiales</taxon>
        <taxon>Eutreptiaceae</taxon>
        <taxon>Eutreptiella</taxon>
    </lineage>
</organism>
<protein>
    <recommendedName>
        <fullName evidence="3">Isopropylmalate dehydrogenase-like domain-containing protein</fullName>
    </recommendedName>
</protein>
<comment type="similarity">
    <text evidence="1">Belongs to the isocitrate and isopropylmalate dehydrogenases family.</text>
</comment>
<evidence type="ECO:0000313" key="4">
    <source>
        <dbReference type="EMBL" id="CAD9004716.1"/>
    </source>
</evidence>
<evidence type="ECO:0000256" key="1">
    <source>
        <dbReference type="ARBA" id="ARBA00007769"/>
    </source>
</evidence>
<feature type="domain" description="Isopropylmalate dehydrogenase-like" evidence="3">
    <location>
        <begin position="1"/>
        <end position="120"/>
    </location>
</feature>
<sequence length="134" mass="14272">MLRNPGRYDVILTPNMYGDFIAESAAAIVGGVQYQAQCNVGDGFCLVHPIHGTADDIACHIANPAGIIRATGLMLAHLLDEEGIKIAQQIDDALFGILQDKVVVPADMGGSSTTEEVADAFLDSFEALWRRAAD</sequence>
<dbReference type="GO" id="GO:0004449">
    <property type="term" value="F:isocitrate dehydrogenase (NAD+) activity"/>
    <property type="evidence" value="ECO:0007669"/>
    <property type="project" value="TreeGrafter"/>
</dbReference>
<keyword evidence="2" id="KW-0560">Oxidoreductase</keyword>
<dbReference type="PANTHER" id="PTHR11835:SF34">
    <property type="entry name" value="ISOCITRATE DEHYDROGENASE [NAD] SUBUNIT ALPHA, MITOCHONDRIAL"/>
    <property type="match status" value="1"/>
</dbReference>
<dbReference type="Pfam" id="PF00180">
    <property type="entry name" value="Iso_dh"/>
    <property type="match status" value="1"/>
</dbReference>
<gene>
    <name evidence="4" type="ORF">EGYM00392_LOCUS15802</name>
</gene>
<dbReference type="GO" id="GO:0006102">
    <property type="term" value="P:isocitrate metabolic process"/>
    <property type="evidence" value="ECO:0007669"/>
    <property type="project" value="TreeGrafter"/>
</dbReference>
<name>A0A7S1I8P5_9EUGL</name>
<accession>A0A7S1I8P5</accession>
<proteinExistence type="inferred from homology"/>
<dbReference type="EMBL" id="HBGA01043595">
    <property type="protein sequence ID" value="CAD9004716.1"/>
    <property type="molecule type" value="Transcribed_RNA"/>
</dbReference>
<dbReference type="Gene3D" id="3.40.718.10">
    <property type="entry name" value="Isopropylmalate Dehydrogenase"/>
    <property type="match status" value="1"/>
</dbReference>
<dbReference type="AlphaFoldDB" id="A0A7S1I8P5"/>
<evidence type="ECO:0000256" key="2">
    <source>
        <dbReference type="ARBA" id="ARBA00023002"/>
    </source>
</evidence>
<reference evidence="4" key="1">
    <citation type="submission" date="2021-01" db="EMBL/GenBank/DDBJ databases">
        <authorList>
            <person name="Corre E."/>
            <person name="Pelletier E."/>
            <person name="Niang G."/>
            <person name="Scheremetjew M."/>
            <person name="Finn R."/>
            <person name="Kale V."/>
            <person name="Holt S."/>
            <person name="Cochrane G."/>
            <person name="Meng A."/>
            <person name="Brown T."/>
            <person name="Cohen L."/>
        </authorList>
    </citation>
    <scope>NUCLEOTIDE SEQUENCE</scope>
    <source>
        <strain evidence="4">NIES-381</strain>
    </source>
</reference>
<dbReference type="GO" id="GO:0006099">
    <property type="term" value="P:tricarboxylic acid cycle"/>
    <property type="evidence" value="ECO:0007669"/>
    <property type="project" value="TreeGrafter"/>
</dbReference>